<dbReference type="FunFam" id="3.40.50.2300:FF:000001">
    <property type="entry name" value="DNA-binding response regulator PhoB"/>
    <property type="match status" value="1"/>
</dbReference>
<dbReference type="GO" id="GO:0005829">
    <property type="term" value="C:cytosol"/>
    <property type="evidence" value="ECO:0007669"/>
    <property type="project" value="TreeGrafter"/>
</dbReference>
<evidence type="ECO:0000256" key="2">
    <source>
        <dbReference type="ARBA" id="ARBA00023012"/>
    </source>
</evidence>
<gene>
    <name evidence="8" type="primary">cusR_2</name>
    <name evidence="8" type="ORF">GALL_57700</name>
</gene>
<dbReference type="GO" id="GO:0000156">
    <property type="term" value="F:phosphorelay response regulator activity"/>
    <property type="evidence" value="ECO:0007669"/>
    <property type="project" value="TreeGrafter"/>
</dbReference>
<evidence type="ECO:0000259" key="7">
    <source>
        <dbReference type="PROSITE" id="PS51755"/>
    </source>
</evidence>
<dbReference type="SUPFAM" id="SSF52172">
    <property type="entry name" value="CheY-like"/>
    <property type="match status" value="1"/>
</dbReference>
<dbReference type="Pfam" id="PF00486">
    <property type="entry name" value="Trans_reg_C"/>
    <property type="match status" value="1"/>
</dbReference>
<dbReference type="SMART" id="SM00448">
    <property type="entry name" value="REC"/>
    <property type="match status" value="1"/>
</dbReference>
<dbReference type="InterPro" id="IPR036388">
    <property type="entry name" value="WH-like_DNA-bd_sf"/>
</dbReference>
<dbReference type="CDD" id="cd00383">
    <property type="entry name" value="trans_reg_C"/>
    <property type="match status" value="1"/>
</dbReference>
<dbReference type="PANTHER" id="PTHR48111">
    <property type="entry name" value="REGULATOR OF RPOS"/>
    <property type="match status" value="1"/>
</dbReference>
<evidence type="ECO:0000313" key="8">
    <source>
        <dbReference type="EMBL" id="OIR12703.1"/>
    </source>
</evidence>
<dbReference type="Gene3D" id="3.40.50.2300">
    <property type="match status" value="1"/>
</dbReference>
<proteinExistence type="predicted"/>
<evidence type="ECO:0000256" key="5">
    <source>
        <dbReference type="ARBA" id="ARBA00023163"/>
    </source>
</evidence>
<keyword evidence="4" id="KW-0238">DNA-binding</keyword>
<dbReference type="GO" id="GO:0000976">
    <property type="term" value="F:transcription cis-regulatory region binding"/>
    <property type="evidence" value="ECO:0007669"/>
    <property type="project" value="TreeGrafter"/>
</dbReference>
<dbReference type="SMART" id="SM00862">
    <property type="entry name" value="Trans_reg_C"/>
    <property type="match status" value="1"/>
</dbReference>
<comment type="caution">
    <text evidence="8">The sequence shown here is derived from an EMBL/GenBank/DDBJ whole genome shotgun (WGS) entry which is preliminary data.</text>
</comment>
<keyword evidence="1" id="KW-0597">Phosphoprotein</keyword>
<reference evidence="8" key="1">
    <citation type="submission" date="2016-10" db="EMBL/GenBank/DDBJ databases">
        <title>Sequence of Gallionella enrichment culture.</title>
        <authorList>
            <person name="Poehlein A."/>
            <person name="Muehling M."/>
            <person name="Daniel R."/>
        </authorList>
    </citation>
    <scope>NUCLEOTIDE SEQUENCE</scope>
</reference>
<dbReference type="InterPro" id="IPR001867">
    <property type="entry name" value="OmpR/PhoB-type_DNA-bd"/>
</dbReference>
<dbReference type="Pfam" id="PF00072">
    <property type="entry name" value="Response_reg"/>
    <property type="match status" value="1"/>
</dbReference>
<dbReference type="InterPro" id="IPR011006">
    <property type="entry name" value="CheY-like_superfamily"/>
</dbReference>
<protein>
    <submittedName>
        <fullName evidence="8">Transcriptional regulatory protein CusR</fullName>
    </submittedName>
</protein>
<dbReference type="GO" id="GO:0032993">
    <property type="term" value="C:protein-DNA complex"/>
    <property type="evidence" value="ECO:0007669"/>
    <property type="project" value="TreeGrafter"/>
</dbReference>
<dbReference type="EMBL" id="MLJW01000016">
    <property type="protein sequence ID" value="OIR12703.1"/>
    <property type="molecule type" value="Genomic_DNA"/>
</dbReference>
<feature type="domain" description="OmpR/PhoB-type" evidence="7">
    <location>
        <begin position="130"/>
        <end position="228"/>
    </location>
</feature>
<dbReference type="InterPro" id="IPR001789">
    <property type="entry name" value="Sig_transdc_resp-reg_receiver"/>
</dbReference>
<dbReference type="InterPro" id="IPR039420">
    <property type="entry name" value="WalR-like"/>
</dbReference>
<sequence length="231" mass="26476">MDEIDILIVEDEVKIAKALKRGISENGYKVELAFDGAIGKRMALAYRYNLIILDVNLPLINGFDLCRMIRKFDQTVPIIMLTALNATEDKLDGFDAGVDDYICKPFELKELLARIKALLKRTVNSQVFTDNILTVADLEMNLTSKEVKRAGTIISLTAKEFMLLEYFIRNKNRVVSRADIAEKVWGIDFDTQTNVIDVFVNYLRNKIDKNFPTRLIHTQFGMGYILKENRN</sequence>
<dbReference type="PROSITE" id="PS50110">
    <property type="entry name" value="RESPONSE_REGULATORY"/>
    <property type="match status" value="1"/>
</dbReference>
<dbReference type="GO" id="GO:0006355">
    <property type="term" value="P:regulation of DNA-templated transcription"/>
    <property type="evidence" value="ECO:0007669"/>
    <property type="project" value="InterPro"/>
</dbReference>
<keyword evidence="2" id="KW-0902">Two-component regulatory system</keyword>
<evidence type="ECO:0000256" key="1">
    <source>
        <dbReference type="ARBA" id="ARBA00022553"/>
    </source>
</evidence>
<keyword evidence="5" id="KW-0804">Transcription</keyword>
<dbReference type="Gene3D" id="1.10.10.10">
    <property type="entry name" value="Winged helix-like DNA-binding domain superfamily/Winged helix DNA-binding domain"/>
    <property type="match status" value="1"/>
</dbReference>
<evidence type="ECO:0000256" key="3">
    <source>
        <dbReference type="ARBA" id="ARBA00023015"/>
    </source>
</evidence>
<dbReference type="PANTHER" id="PTHR48111:SF22">
    <property type="entry name" value="REGULATOR OF RPOS"/>
    <property type="match status" value="1"/>
</dbReference>
<feature type="domain" description="Response regulatory" evidence="6">
    <location>
        <begin position="5"/>
        <end position="119"/>
    </location>
</feature>
<dbReference type="FunFam" id="1.10.10.10:FF:000005">
    <property type="entry name" value="Two-component system response regulator"/>
    <property type="match status" value="1"/>
</dbReference>
<name>A0A1J5SW49_9ZZZZ</name>
<keyword evidence="3" id="KW-0805">Transcription regulation</keyword>
<dbReference type="AlphaFoldDB" id="A0A1J5SW49"/>
<dbReference type="Gene3D" id="6.10.250.690">
    <property type="match status" value="1"/>
</dbReference>
<accession>A0A1J5SW49</accession>
<dbReference type="PROSITE" id="PS51755">
    <property type="entry name" value="OMPR_PHOB"/>
    <property type="match status" value="1"/>
</dbReference>
<evidence type="ECO:0000259" key="6">
    <source>
        <dbReference type="PROSITE" id="PS50110"/>
    </source>
</evidence>
<organism evidence="8">
    <name type="scientific">mine drainage metagenome</name>
    <dbReference type="NCBI Taxonomy" id="410659"/>
    <lineage>
        <taxon>unclassified sequences</taxon>
        <taxon>metagenomes</taxon>
        <taxon>ecological metagenomes</taxon>
    </lineage>
</organism>
<evidence type="ECO:0000256" key="4">
    <source>
        <dbReference type="ARBA" id="ARBA00023125"/>
    </source>
</evidence>